<gene>
    <name evidence="2" type="ORF">CQA01_29440</name>
</gene>
<evidence type="ECO:0000313" key="2">
    <source>
        <dbReference type="EMBL" id="GEO22410.1"/>
    </source>
</evidence>
<reference evidence="2 3" key="1">
    <citation type="submission" date="2019-07" db="EMBL/GenBank/DDBJ databases">
        <title>Whole genome shotgun sequence of Cyclobacterium qasimii NBRC 106168.</title>
        <authorList>
            <person name="Hosoyama A."/>
            <person name="Uohara A."/>
            <person name="Ohji S."/>
            <person name="Ichikawa N."/>
        </authorList>
    </citation>
    <scope>NUCLEOTIDE SEQUENCE [LARGE SCALE GENOMIC DNA]</scope>
    <source>
        <strain evidence="2 3">NBRC 106168</strain>
    </source>
</reference>
<dbReference type="InterPro" id="IPR029787">
    <property type="entry name" value="Nucleotide_cyclase"/>
</dbReference>
<evidence type="ECO:0000256" key="1">
    <source>
        <dbReference type="SAM" id="Phobius"/>
    </source>
</evidence>
<keyword evidence="3" id="KW-1185">Reference proteome</keyword>
<evidence type="ECO:0000313" key="3">
    <source>
        <dbReference type="Proteomes" id="UP000321301"/>
    </source>
</evidence>
<accession>A0A512CED1</accession>
<proteinExistence type="predicted"/>
<dbReference type="Proteomes" id="UP000321301">
    <property type="component" value="Unassembled WGS sequence"/>
</dbReference>
<evidence type="ECO:0008006" key="4">
    <source>
        <dbReference type="Google" id="ProtNLM"/>
    </source>
</evidence>
<feature type="transmembrane region" description="Helical" evidence="1">
    <location>
        <begin position="333"/>
        <end position="350"/>
    </location>
</feature>
<keyword evidence="1" id="KW-1133">Transmembrane helix</keyword>
<dbReference type="AlphaFoldDB" id="A0A512CED1"/>
<comment type="caution">
    <text evidence="2">The sequence shown here is derived from an EMBL/GenBank/DDBJ whole genome shotgun (WGS) entry which is preliminary data.</text>
</comment>
<protein>
    <recommendedName>
        <fullName evidence="4">DUF2652 domain-containing protein</fullName>
    </recommendedName>
</protein>
<dbReference type="SUPFAM" id="SSF55073">
    <property type="entry name" value="Nucleotide cyclase"/>
    <property type="match status" value="1"/>
</dbReference>
<dbReference type="Gene3D" id="3.30.70.1230">
    <property type="entry name" value="Nucleotide cyclase"/>
    <property type="match status" value="1"/>
</dbReference>
<dbReference type="InterPro" id="IPR020503">
    <property type="entry name" value="Uncharacterised_Rv2561"/>
</dbReference>
<dbReference type="RefSeq" id="WP_020891239.1">
    <property type="nucleotide sequence ID" value="NZ_BJYV01000015.1"/>
</dbReference>
<name>A0A512CED1_9BACT</name>
<sequence>MHAFSPITDSNTGIIFIPDISGFTQFIKQTEISHSQHIITELLELIIKETGEEFSVSEIEGDAVLFYNTNSSPDFEKLTQLCIRIFKKFHQHLKYYARDRICQCGACNSTEKLSLKFILHSGTITRYEVGGHQKLLGEDVIVAHRFLKNNIKQPEYILFSENFIKASKIEATQLETLSMNEEKLEGLGNTIFYYQPLRSYKEHIEEPPPRSAIAFPQIKTGRMVEILAQPKELLLMLAEPDHRIKWMKSLKRITLRDQKINRILSSHECLIGANQLEVSIEDVIANDLGIKLFERARMKRPQIDFIVLYHLEKVDGKTTRIGIGNHFFKSKNWATNLFLLPVLSFMFRFLNQINLRRLKKYAEK</sequence>
<keyword evidence="1" id="KW-0472">Membrane</keyword>
<dbReference type="EMBL" id="BJYV01000015">
    <property type="protein sequence ID" value="GEO22410.1"/>
    <property type="molecule type" value="Genomic_DNA"/>
</dbReference>
<organism evidence="2 3">
    <name type="scientific">Cyclobacterium qasimii</name>
    <dbReference type="NCBI Taxonomy" id="1350429"/>
    <lineage>
        <taxon>Bacteria</taxon>
        <taxon>Pseudomonadati</taxon>
        <taxon>Bacteroidota</taxon>
        <taxon>Cytophagia</taxon>
        <taxon>Cytophagales</taxon>
        <taxon>Cyclobacteriaceae</taxon>
        <taxon>Cyclobacterium</taxon>
    </lineage>
</organism>
<keyword evidence="1" id="KW-0812">Transmembrane</keyword>
<dbReference type="Pfam" id="PF10851">
    <property type="entry name" value="DUF2652"/>
    <property type="match status" value="1"/>
</dbReference>